<dbReference type="InterPro" id="IPR015424">
    <property type="entry name" value="PyrdxlP-dep_Trfase"/>
</dbReference>
<dbReference type="Gene3D" id="3.40.640.10">
    <property type="entry name" value="Type I PLP-dependent aspartate aminotransferase-like (Major domain)"/>
    <property type="match status" value="1"/>
</dbReference>
<evidence type="ECO:0000256" key="1">
    <source>
        <dbReference type="ARBA" id="ARBA00001933"/>
    </source>
</evidence>
<gene>
    <name evidence="7" type="ORF">PVL29_015256</name>
</gene>
<proteinExistence type="inferred from homology"/>
<comment type="similarity">
    <text evidence="2 4">Belongs to the class-I pyridoxal-phosphate-dependent aminotransferase family.</text>
</comment>
<dbReference type="SUPFAM" id="SSF53383">
    <property type="entry name" value="PLP-dependent transferases"/>
    <property type="match status" value="1"/>
</dbReference>
<dbReference type="CDD" id="cd00609">
    <property type="entry name" value="AAT_like"/>
    <property type="match status" value="1"/>
</dbReference>
<dbReference type="Gene3D" id="3.90.1150.10">
    <property type="entry name" value="Aspartate Aminotransferase, domain 1"/>
    <property type="match status" value="1"/>
</dbReference>
<dbReference type="PIRSF" id="PIRSF000517">
    <property type="entry name" value="Tyr_transaminase"/>
    <property type="match status" value="1"/>
</dbReference>
<feature type="modified residue" description="N6-(pyridoxal phosphate)lysine" evidence="5">
    <location>
        <position position="252"/>
    </location>
</feature>
<name>A0AA38ZD12_VITRO</name>
<dbReference type="EMBL" id="JARBHA010000012">
    <property type="protein sequence ID" value="KAJ9686263.1"/>
    <property type="molecule type" value="Genomic_DNA"/>
</dbReference>
<evidence type="ECO:0000256" key="4">
    <source>
        <dbReference type="PIRNR" id="PIRNR000517"/>
    </source>
</evidence>
<comment type="caution">
    <text evidence="7">The sequence shown here is derived from an EMBL/GenBank/DDBJ whole genome shotgun (WGS) entry which is preliminary data.</text>
</comment>
<dbReference type="Proteomes" id="UP001168098">
    <property type="component" value="Unassembled WGS sequence"/>
</dbReference>
<evidence type="ECO:0000313" key="7">
    <source>
        <dbReference type="EMBL" id="KAJ9686263.1"/>
    </source>
</evidence>
<evidence type="ECO:0000256" key="5">
    <source>
        <dbReference type="PIRSR" id="PIRSR000517-1"/>
    </source>
</evidence>
<dbReference type="NCBIfam" id="TIGR01265">
    <property type="entry name" value="tyr_nico_aTase"/>
    <property type="match status" value="1"/>
</dbReference>
<sequence>MENGAAERWGFRGNQVLDKAASITVRGVLGKVISNLNPQDRRPVITFGQGDPSAFSCFRTAPEAEEAIVEAVRSREFDSYPPDVGVLPARRAIAEYLSADLPYKLSPDDVYLTIGCGQAIELIIKVLARPGANILLPRPGYAFYEALAAANHLEFRRFDLLPEKVWEVDLEGVKALADENTVAMVIINPGNPCGNVFTHQHLKKVAETARMLGILVIADEVYGHLVFGSNPFVPMGVFGSITPVITLGSISKRWIVPGWRLGWLVTNDPNGILCKSGIVETIVSYLNICADPTSFIQGAVPQIIENTTDDFFSRIISLLGKTADICFDGLADIPCITCPHKPEGAMSVMVNLNVSLLEDIDDDMDFCMKLSKEESVIILPGFAVGMKNWLRITFATEPPSLEDGIGRIKAFCQRHAKKQ</sequence>
<organism evidence="7 8">
    <name type="scientific">Vitis rotundifolia</name>
    <name type="common">Muscadine grape</name>
    <dbReference type="NCBI Taxonomy" id="103349"/>
    <lineage>
        <taxon>Eukaryota</taxon>
        <taxon>Viridiplantae</taxon>
        <taxon>Streptophyta</taxon>
        <taxon>Embryophyta</taxon>
        <taxon>Tracheophyta</taxon>
        <taxon>Spermatophyta</taxon>
        <taxon>Magnoliopsida</taxon>
        <taxon>eudicotyledons</taxon>
        <taxon>Gunneridae</taxon>
        <taxon>Pentapetalae</taxon>
        <taxon>rosids</taxon>
        <taxon>Vitales</taxon>
        <taxon>Vitaceae</taxon>
        <taxon>Viteae</taxon>
        <taxon>Vitis</taxon>
    </lineage>
</organism>
<dbReference type="FunFam" id="3.40.640.10:FF:000048">
    <property type="entry name" value="tyrosine aminotransferase"/>
    <property type="match status" value="1"/>
</dbReference>
<evidence type="ECO:0000259" key="6">
    <source>
        <dbReference type="Pfam" id="PF00155"/>
    </source>
</evidence>
<comment type="cofactor">
    <cofactor evidence="1 4 5">
        <name>pyridoxal 5'-phosphate</name>
        <dbReference type="ChEBI" id="CHEBI:597326"/>
    </cofactor>
</comment>
<dbReference type="GO" id="GO:0030170">
    <property type="term" value="F:pyridoxal phosphate binding"/>
    <property type="evidence" value="ECO:0007669"/>
    <property type="project" value="InterPro"/>
</dbReference>
<keyword evidence="8" id="KW-1185">Reference proteome</keyword>
<dbReference type="PANTHER" id="PTHR45744">
    <property type="entry name" value="TYROSINE AMINOTRANSFERASE"/>
    <property type="match status" value="1"/>
</dbReference>
<dbReference type="InterPro" id="IPR015422">
    <property type="entry name" value="PyrdxlP-dep_Trfase_small"/>
</dbReference>
<reference evidence="7 8" key="1">
    <citation type="journal article" date="2023" name="BMC Biotechnol.">
        <title>Vitis rotundifolia cv Carlos genome sequencing.</title>
        <authorList>
            <person name="Huff M."/>
            <person name="Hulse-Kemp A."/>
            <person name="Scheffler B."/>
            <person name="Youngblood R."/>
            <person name="Simpson S."/>
            <person name="Babiker E."/>
            <person name="Staton M."/>
        </authorList>
    </citation>
    <scope>NUCLEOTIDE SEQUENCE [LARGE SCALE GENOMIC DNA]</scope>
    <source>
        <tissue evidence="7">Leaf</tissue>
    </source>
</reference>
<dbReference type="PANTHER" id="PTHR45744:SF11">
    <property type="entry name" value="TYROSINE AMINOTRANSFERASE"/>
    <property type="match status" value="1"/>
</dbReference>
<evidence type="ECO:0000313" key="8">
    <source>
        <dbReference type="Proteomes" id="UP001168098"/>
    </source>
</evidence>
<dbReference type="InterPro" id="IPR005958">
    <property type="entry name" value="TyrNic_aminoTrfase"/>
</dbReference>
<dbReference type="AlphaFoldDB" id="A0AA38ZD12"/>
<feature type="domain" description="Aminotransferase class I/classII large" evidence="6">
    <location>
        <begin position="43"/>
        <end position="403"/>
    </location>
</feature>
<dbReference type="InterPro" id="IPR004839">
    <property type="entry name" value="Aminotransferase_I/II_large"/>
</dbReference>
<dbReference type="GO" id="GO:0004838">
    <property type="term" value="F:L-tyrosine-2-oxoglutarate transaminase activity"/>
    <property type="evidence" value="ECO:0007669"/>
    <property type="project" value="TreeGrafter"/>
</dbReference>
<protein>
    <recommendedName>
        <fullName evidence="6">Aminotransferase class I/classII large domain-containing protein</fullName>
    </recommendedName>
</protein>
<keyword evidence="3 4" id="KW-0663">Pyridoxal phosphate</keyword>
<dbReference type="InterPro" id="IPR015421">
    <property type="entry name" value="PyrdxlP-dep_Trfase_major"/>
</dbReference>
<dbReference type="GO" id="GO:0006572">
    <property type="term" value="P:L-tyrosine catabolic process"/>
    <property type="evidence" value="ECO:0007669"/>
    <property type="project" value="TreeGrafter"/>
</dbReference>
<dbReference type="Pfam" id="PF00155">
    <property type="entry name" value="Aminotran_1_2"/>
    <property type="match status" value="1"/>
</dbReference>
<accession>A0AA38ZD12</accession>
<evidence type="ECO:0000256" key="3">
    <source>
        <dbReference type="ARBA" id="ARBA00022898"/>
    </source>
</evidence>
<evidence type="ECO:0000256" key="2">
    <source>
        <dbReference type="ARBA" id="ARBA00007441"/>
    </source>
</evidence>